<dbReference type="GO" id="GO:0016747">
    <property type="term" value="F:acyltransferase activity, transferring groups other than amino-acyl groups"/>
    <property type="evidence" value="ECO:0007669"/>
    <property type="project" value="InterPro"/>
</dbReference>
<protein>
    <submittedName>
        <fullName evidence="2">Ribosomal protein S18 acetylase RimI-like enzyme</fullName>
    </submittedName>
</protein>
<sequence length="182" mass="21102">MKNKVSLRPFAPLEDLEAALQLYQQAFPIEERRPAEQWVTTLTSGQTLPWTILYNNNFAGFIILWRMEGFIYGEHFAINPSLRGQGIGSEALSLILKRIKKPLIIEVEPPESDTIAQRRIAFYQRHGLHFCPKAYLQPPYRDTDKPFPLCLMSSDEKFINEQFNNISKQIHRVVYGKTNTAY</sequence>
<dbReference type="Pfam" id="PF00583">
    <property type="entry name" value="Acetyltransf_1"/>
    <property type="match status" value="1"/>
</dbReference>
<dbReference type="EMBL" id="JACICA010000012">
    <property type="protein sequence ID" value="MBB3703401.1"/>
    <property type="molecule type" value="Genomic_DNA"/>
</dbReference>
<name>A0A7W5UL82_9BACT</name>
<feature type="domain" description="N-acetyltransferase" evidence="1">
    <location>
        <begin position="5"/>
        <end position="150"/>
    </location>
</feature>
<evidence type="ECO:0000259" key="1">
    <source>
        <dbReference type="PROSITE" id="PS51186"/>
    </source>
</evidence>
<keyword evidence="2" id="KW-0689">Ribosomal protein</keyword>
<gene>
    <name evidence="2" type="ORF">FHS60_001890</name>
</gene>
<dbReference type="Proteomes" id="UP000541425">
    <property type="component" value="Unassembled WGS sequence"/>
</dbReference>
<proteinExistence type="predicted"/>
<dbReference type="InterPro" id="IPR016181">
    <property type="entry name" value="Acyl_CoA_acyltransferase"/>
</dbReference>
<accession>A0A7W5UL82</accession>
<organism evidence="2 3">
    <name type="scientific">Alloprevotella rava</name>
    <dbReference type="NCBI Taxonomy" id="671218"/>
    <lineage>
        <taxon>Bacteria</taxon>
        <taxon>Pseudomonadati</taxon>
        <taxon>Bacteroidota</taxon>
        <taxon>Bacteroidia</taxon>
        <taxon>Bacteroidales</taxon>
        <taxon>Prevotellaceae</taxon>
        <taxon>Alloprevotella</taxon>
    </lineage>
</organism>
<keyword evidence="2" id="KW-0687">Ribonucleoprotein</keyword>
<evidence type="ECO:0000313" key="2">
    <source>
        <dbReference type="EMBL" id="MBB3703401.1"/>
    </source>
</evidence>
<dbReference type="RefSeq" id="WP_183697737.1">
    <property type="nucleotide sequence ID" value="NZ_JACICA010000012.1"/>
</dbReference>
<dbReference type="CDD" id="cd04301">
    <property type="entry name" value="NAT_SF"/>
    <property type="match status" value="1"/>
</dbReference>
<dbReference type="SUPFAM" id="SSF55729">
    <property type="entry name" value="Acyl-CoA N-acyltransferases (Nat)"/>
    <property type="match status" value="1"/>
</dbReference>
<reference evidence="2 3" key="1">
    <citation type="submission" date="2020-08" db="EMBL/GenBank/DDBJ databases">
        <title>Genomic Encyclopedia of Type Strains, Phase IV (KMG-IV): sequencing the most valuable type-strain genomes for metagenomic binning, comparative biology and taxonomic classification.</title>
        <authorList>
            <person name="Goeker M."/>
        </authorList>
    </citation>
    <scope>NUCLEOTIDE SEQUENCE [LARGE SCALE GENOMIC DNA]</scope>
    <source>
        <strain evidence="2 3">DSM 22548</strain>
    </source>
</reference>
<evidence type="ECO:0000313" key="3">
    <source>
        <dbReference type="Proteomes" id="UP000541425"/>
    </source>
</evidence>
<dbReference type="GO" id="GO:0005840">
    <property type="term" value="C:ribosome"/>
    <property type="evidence" value="ECO:0007669"/>
    <property type="project" value="UniProtKB-KW"/>
</dbReference>
<comment type="caution">
    <text evidence="2">The sequence shown here is derived from an EMBL/GenBank/DDBJ whole genome shotgun (WGS) entry which is preliminary data.</text>
</comment>
<dbReference type="Gene3D" id="3.40.630.30">
    <property type="match status" value="1"/>
</dbReference>
<dbReference type="AlphaFoldDB" id="A0A7W5UL82"/>
<dbReference type="PROSITE" id="PS51186">
    <property type="entry name" value="GNAT"/>
    <property type="match status" value="1"/>
</dbReference>
<dbReference type="InterPro" id="IPR000182">
    <property type="entry name" value="GNAT_dom"/>
</dbReference>